<dbReference type="SUPFAM" id="SSF103473">
    <property type="entry name" value="MFS general substrate transporter"/>
    <property type="match status" value="1"/>
</dbReference>
<feature type="transmembrane region" description="Helical" evidence="7">
    <location>
        <begin position="167"/>
        <end position="191"/>
    </location>
</feature>
<dbReference type="AlphaFoldDB" id="A0A9P7V9Q7"/>
<dbReference type="InterPro" id="IPR036259">
    <property type="entry name" value="MFS_trans_sf"/>
</dbReference>
<dbReference type="EMBL" id="JAHMUF010000009">
    <property type="protein sequence ID" value="KAG7193882.1"/>
    <property type="molecule type" value="Genomic_DNA"/>
</dbReference>
<dbReference type="PANTHER" id="PTHR23502:SF5">
    <property type="entry name" value="QUINIDINE RESISTANCE PROTEIN 3"/>
    <property type="match status" value="1"/>
</dbReference>
<accession>A0A9P7V9Q7</accession>
<dbReference type="PROSITE" id="PS50850">
    <property type="entry name" value="MFS"/>
    <property type="match status" value="1"/>
</dbReference>
<evidence type="ECO:0000256" key="5">
    <source>
        <dbReference type="ARBA" id="ARBA00023136"/>
    </source>
</evidence>
<feature type="domain" description="Major facilitator superfamily (MFS) profile" evidence="8">
    <location>
        <begin position="101"/>
        <end position="593"/>
    </location>
</feature>
<protein>
    <recommendedName>
        <fullName evidence="8">Major facilitator superfamily (MFS) profile domain-containing protein</fullName>
    </recommendedName>
</protein>
<sequence length="608" mass="67748">MSEHNKHNENDDGSISLESIESNYPIENVIPLHQEDNNTQSLLQLNNNQVGRTTSSSSRSLKSTKSHRIPIKDRRGLLGKITLLPEYDDAREYPNSVKYTIVVVIAFASLAGPFGTSIMLPAIDDIVKDLHTDETMVNISVGIYLLSLGIFPIWWSSFLERYGRRTVYLVSFTLFFAFSVGAAFAPTISALIGLRVLQGGCSASVQAVGAGTIGDLFIQQEMGRAMGLYYLGPLLGPFCAPIIGGVVGQVWGWRATQWSLAIVSGVNVISILFLLPETLRKPDVSILRNQQDALEKDQDIHTQSLQQLQQQINIDESAIIDPVMPSLSRLSTNMSQYSRRLAAEALQEDLQRTKLRLEERQGRQNTSKWENTKHTLYDLFVRPTHSLILLSHPPVALVITYSAISFMTLYFLNMAISWSYAREPYNFKVIIIGLMYIPNSITYIIASVLGGRWIDRLLRDYAKTHNGRLDPESRLSWNVVLAIFMFMPACLIFGWTIKYGCHWAIPLIGTALFGAATMLLIGAMVTYLVDTLPGRGATGVALNNLIRQIFAAVATFVVEPILSKIGQGVLFSILSGILLVSSVLLLIVKWKGQYFRDHSKLALLYEKL</sequence>
<feature type="transmembrane region" description="Helical" evidence="7">
    <location>
        <begin position="101"/>
        <end position="123"/>
    </location>
</feature>
<dbReference type="Pfam" id="PF07690">
    <property type="entry name" value="MFS_1"/>
    <property type="match status" value="1"/>
</dbReference>
<feature type="transmembrane region" description="Helical" evidence="7">
    <location>
        <begin position="197"/>
        <end position="218"/>
    </location>
</feature>
<dbReference type="Proteomes" id="UP000790833">
    <property type="component" value="Unassembled WGS sequence"/>
</dbReference>
<feature type="transmembrane region" description="Helical" evidence="7">
    <location>
        <begin position="135"/>
        <end position="155"/>
    </location>
</feature>
<comment type="subcellular location">
    <subcellularLocation>
        <location evidence="1">Membrane</location>
        <topology evidence="1">Multi-pass membrane protein</topology>
    </subcellularLocation>
</comment>
<dbReference type="OrthoDB" id="3936150at2759"/>
<comment type="similarity">
    <text evidence="6">Belongs to the major facilitator superfamily. CAR1 family.</text>
</comment>
<keyword evidence="10" id="KW-1185">Reference proteome</keyword>
<feature type="transmembrane region" description="Helical" evidence="7">
    <location>
        <begin position="230"/>
        <end position="251"/>
    </location>
</feature>
<keyword evidence="4 7" id="KW-1133">Transmembrane helix</keyword>
<evidence type="ECO:0000313" key="10">
    <source>
        <dbReference type="Proteomes" id="UP000790833"/>
    </source>
</evidence>
<dbReference type="InterPro" id="IPR011701">
    <property type="entry name" value="MFS"/>
</dbReference>
<keyword evidence="2" id="KW-0813">Transport</keyword>
<dbReference type="RefSeq" id="XP_043049429.1">
    <property type="nucleotide sequence ID" value="XM_043195724.1"/>
</dbReference>
<dbReference type="PANTHER" id="PTHR23502">
    <property type="entry name" value="MAJOR FACILITATOR SUPERFAMILY"/>
    <property type="match status" value="1"/>
</dbReference>
<feature type="transmembrane region" description="Helical" evidence="7">
    <location>
        <begin position="257"/>
        <end position="275"/>
    </location>
</feature>
<evidence type="ECO:0000256" key="2">
    <source>
        <dbReference type="ARBA" id="ARBA00022448"/>
    </source>
</evidence>
<evidence type="ECO:0000313" key="9">
    <source>
        <dbReference type="EMBL" id="KAG7193882.1"/>
    </source>
</evidence>
<dbReference type="GeneID" id="66118454"/>
<dbReference type="CDD" id="cd17323">
    <property type="entry name" value="MFS_Tpo1_MDR_like"/>
    <property type="match status" value="1"/>
</dbReference>
<feature type="transmembrane region" description="Helical" evidence="7">
    <location>
        <begin position="430"/>
        <end position="454"/>
    </location>
</feature>
<feature type="transmembrane region" description="Helical" evidence="7">
    <location>
        <begin position="541"/>
        <end position="562"/>
    </location>
</feature>
<evidence type="ECO:0000256" key="1">
    <source>
        <dbReference type="ARBA" id="ARBA00004141"/>
    </source>
</evidence>
<name>A0A9P7V9Q7_9ASCO</name>
<keyword evidence="5 7" id="KW-0472">Membrane</keyword>
<feature type="transmembrane region" description="Helical" evidence="7">
    <location>
        <begin position="475"/>
        <end position="497"/>
    </location>
</feature>
<evidence type="ECO:0000259" key="8">
    <source>
        <dbReference type="PROSITE" id="PS50850"/>
    </source>
</evidence>
<dbReference type="GO" id="GO:0005886">
    <property type="term" value="C:plasma membrane"/>
    <property type="evidence" value="ECO:0007669"/>
    <property type="project" value="TreeGrafter"/>
</dbReference>
<organism evidence="9 10">
    <name type="scientific">Scheffersomyces spartinae</name>
    <dbReference type="NCBI Taxonomy" id="45513"/>
    <lineage>
        <taxon>Eukaryota</taxon>
        <taxon>Fungi</taxon>
        <taxon>Dikarya</taxon>
        <taxon>Ascomycota</taxon>
        <taxon>Saccharomycotina</taxon>
        <taxon>Pichiomycetes</taxon>
        <taxon>Debaryomycetaceae</taxon>
        <taxon>Scheffersomyces</taxon>
    </lineage>
</organism>
<keyword evidence="3 7" id="KW-0812">Transmembrane</keyword>
<evidence type="ECO:0000256" key="4">
    <source>
        <dbReference type="ARBA" id="ARBA00022989"/>
    </source>
</evidence>
<gene>
    <name evidence="9" type="ORF">KQ657_005080</name>
</gene>
<proteinExistence type="inferred from homology"/>
<dbReference type="GO" id="GO:0015203">
    <property type="term" value="F:polyamine transmembrane transporter activity"/>
    <property type="evidence" value="ECO:0007669"/>
    <property type="project" value="TreeGrafter"/>
</dbReference>
<evidence type="ECO:0000256" key="7">
    <source>
        <dbReference type="SAM" id="Phobius"/>
    </source>
</evidence>
<dbReference type="Gene3D" id="1.20.1720.10">
    <property type="entry name" value="Multidrug resistance protein D"/>
    <property type="match status" value="1"/>
</dbReference>
<feature type="transmembrane region" description="Helical" evidence="7">
    <location>
        <begin position="503"/>
        <end position="529"/>
    </location>
</feature>
<feature type="transmembrane region" description="Helical" evidence="7">
    <location>
        <begin position="568"/>
        <end position="588"/>
    </location>
</feature>
<evidence type="ECO:0000256" key="3">
    <source>
        <dbReference type="ARBA" id="ARBA00022692"/>
    </source>
</evidence>
<evidence type="ECO:0000256" key="6">
    <source>
        <dbReference type="ARBA" id="ARBA00038347"/>
    </source>
</evidence>
<dbReference type="Gene3D" id="1.20.1250.20">
    <property type="entry name" value="MFS general substrate transporter like domains"/>
    <property type="match status" value="1"/>
</dbReference>
<comment type="caution">
    <text evidence="9">The sequence shown here is derived from an EMBL/GenBank/DDBJ whole genome shotgun (WGS) entry which is preliminary data.</text>
</comment>
<reference evidence="9" key="1">
    <citation type="submission" date="2021-03" db="EMBL/GenBank/DDBJ databases">
        <authorList>
            <person name="Palmer J.M."/>
        </authorList>
    </citation>
    <scope>NUCLEOTIDE SEQUENCE</scope>
    <source>
        <strain evidence="9">ARV_011</strain>
    </source>
</reference>
<dbReference type="GO" id="GO:0010509">
    <property type="term" value="P:intracellular polyamine homeostasis"/>
    <property type="evidence" value="ECO:0007669"/>
    <property type="project" value="TreeGrafter"/>
</dbReference>
<feature type="transmembrane region" description="Helical" evidence="7">
    <location>
        <begin position="395"/>
        <end position="418"/>
    </location>
</feature>
<dbReference type="FunFam" id="1.20.1720.10:FF:000009">
    <property type="entry name" value="MFS multidrug transporter"/>
    <property type="match status" value="1"/>
</dbReference>
<dbReference type="InterPro" id="IPR020846">
    <property type="entry name" value="MFS_dom"/>
</dbReference>